<evidence type="ECO:0000313" key="12">
    <source>
        <dbReference type="Proteomes" id="UP001447188"/>
    </source>
</evidence>
<comment type="subcellular location">
    <subcellularLocation>
        <location evidence="1 8">Nucleus</location>
    </subcellularLocation>
</comment>
<dbReference type="PANTHER" id="PTHR23389">
    <property type="entry name" value="CHROMOSOME TRANSMISSION FIDELITY FACTOR 18"/>
    <property type="match status" value="1"/>
</dbReference>
<dbReference type="Pfam" id="PF25361">
    <property type="entry name" value="AAA_lid_RFC1"/>
    <property type="match status" value="1"/>
</dbReference>
<feature type="compositionally biased region" description="Basic and acidic residues" evidence="9">
    <location>
        <begin position="51"/>
        <end position="61"/>
    </location>
</feature>
<dbReference type="Gene3D" id="3.40.50.10190">
    <property type="entry name" value="BRCT domain"/>
    <property type="match status" value="1"/>
</dbReference>
<dbReference type="Pfam" id="PF00533">
    <property type="entry name" value="BRCT"/>
    <property type="match status" value="1"/>
</dbReference>
<sequence length="1058" mass="117333">MADIRSFFAPKGGSQSNSQDKPKSRPAATSATKKAARKRRVVDSDDEEDEPPKKVTPEKTAPKTTGKSVKKEEKLEPTTTSSYFSNNGKNKIVRTAPVKPKKVKPEPKVEEENYIDDDDDLDLGIFAEQFKKNEDDYVEEPHDEDMNDFVAAKEENKEEVTKPVRKPAAAAAAAARKRKTSALDEEEEEEEVAIPTRKPAARKNFSNDDEEKVVMPKRKPTAVEKKSLPSDGNGEDRKVAKSRGKPVAAKKRSLPSDDEEEEEGPRSRAKKPAAKRARSKKQKEEIVEDEEIKKILDSVPTVRAPTPPIRSGDAKKFNFKDFKARAAPATSGSVELPEGEENCLTGLTFVFTGVLDCLSREDGQQLVKKYGGKITGGPSKKTSYVVLGADAGPRKLEIIKKNNLKTIGEEGLFQLIRTLPANGGDHAGAKANEAKKAEQEKIIREMAKNMDKETKSKGKEAVQKEADQLWTVKYAPTQIAQICGNKGQVQKLQNWLRNWPKNLKDGFQNKGADGSGASRVVMIYGPPGIGKTSAAHLVAKLEGYDIVESNASDTRSKKLMEETLRGVLDNRSLMGYFAGDQKSVDASKQKLVLIMDEVDGMSAGDRGGVGQLAAVCRKTQIPIICICNERKLPKMKPFDNVTFDVPFKRPSVIEVRSRIMSIAYREGIKLPANVIDQLVEGTHSDIRQIINMLSTYSTTQSTMSFEEGKDLAKAWEKHVVLKPWDIAQKLLGTEMFSPSSKKTLNDKIELYFNDHEFSYLMVQENYLKTNPARAGTFEGRQRIYKLLELADNAAESISDGDLVDALIHGPQQQWSLMPVHGMFSTVRPSSYMYGGYGGSHHSFTQWLGMNSKQSKLGRYVKDIQSHIRLRASGDRHEVRQNYIPTFHNLIVKRLEREGNDVIPDAIQLMDDYFLTKEDWDAIVELGVGPMDERNVKIPTQTKSMFTRQYNQMSHPMPFMKATNVFAPKVSKRDVPDIEEAIVESEDEAAIGDENANAKKAEEDAMDLSKDKYVKIPKKSSAKGKGKAAGEKPKAAKKAAAKSSSSGAATKGRGKTKKS</sequence>
<feature type="compositionally biased region" description="Basic and acidic residues" evidence="9">
    <location>
        <begin position="995"/>
        <end position="1013"/>
    </location>
</feature>
<dbReference type="Gene3D" id="3.40.50.300">
    <property type="entry name" value="P-loop containing nucleotide triphosphate hydrolases"/>
    <property type="match status" value="1"/>
</dbReference>
<feature type="compositionally biased region" description="Basic residues" evidence="9">
    <location>
        <begin position="1014"/>
        <end position="1025"/>
    </location>
</feature>
<evidence type="ECO:0000256" key="5">
    <source>
        <dbReference type="ARBA" id="ARBA00022741"/>
    </source>
</evidence>
<feature type="compositionally biased region" description="Basic residues" evidence="9">
    <location>
        <begin position="267"/>
        <end position="281"/>
    </location>
</feature>
<feature type="region of interest" description="Disordered" evidence="9">
    <location>
        <begin position="988"/>
        <end position="1058"/>
    </location>
</feature>
<feature type="compositionally biased region" description="Acidic residues" evidence="9">
    <location>
        <begin position="112"/>
        <end position="122"/>
    </location>
</feature>
<feature type="domain" description="BRCT" evidence="10">
    <location>
        <begin position="339"/>
        <end position="417"/>
    </location>
</feature>
<dbReference type="Proteomes" id="UP001447188">
    <property type="component" value="Unassembled WGS sequence"/>
</dbReference>
<accession>A0ABR3GIR5</accession>
<keyword evidence="12" id="KW-1185">Reference proteome</keyword>
<dbReference type="InterPro" id="IPR047854">
    <property type="entry name" value="RFC_lid"/>
</dbReference>
<protein>
    <recommendedName>
        <fullName evidence="3 8">Replication factor C subunit 1</fullName>
    </recommendedName>
</protein>
<dbReference type="SMART" id="SM00382">
    <property type="entry name" value="AAA"/>
    <property type="match status" value="1"/>
</dbReference>
<keyword evidence="6 8" id="KW-0067">ATP-binding</keyword>
<dbReference type="CDD" id="cd17752">
    <property type="entry name" value="BRCT_RFC1"/>
    <property type="match status" value="1"/>
</dbReference>
<dbReference type="CDD" id="cd18140">
    <property type="entry name" value="HLD_clamp_RFC"/>
    <property type="match status" value="1"/>
</dbReference>
<evidence type="ECO:0000256" key="8">
    <source>
        <dbReference type="PIRNR" id="PIRNR036578"/>
    </source>
</evidence>
<name>A0ABR3GIR5_9PEZI</name>
<comment type="caution">
    <text evidence="11">The sequence shown here is derived from an EMBL/GenBank/DDBJ whole genome shotgun (WGS) entry which is preliminary data.</text>
</comment>
<dbReference type="PROSITE" id="PS50172">
    <property type="entry name" value="BRCT"/>
    <property type="match status" value="1"/>
</dbReference>
<dbReference type="CDD" id="cd00009">
    <property type="entry name" value="AAA"/>
    <property type="match status" value="1"/>
</dbReference>
<dbReference type="InterPro" id="IPR027417">
    <property type="entry name" value="P-loop_NTPase"/>
</dbReference>
<gene>
    <name evidence="11" type="primary">rfc1</name>
    <name evidence="11" type="ORF">Q9L58_005309</name>
</gene>
<keyword evidence="5 8" id="KW-0547">Nucleotide-binding</keyword>
<dbReference type="InterPro" id="IPR001357">
    <property type="entry name" value="BRCT_dom"/>
</dbReference>
<evidence type="ECO:0000256" key="1">
    <source>
        <dbReference type="ARBA" id="ARBA00004123"/>
    </source>
</evidence>
<evidence type="ECO:0000256" key="9">
    <source>
        <dbReference type="SAM" id="MobiDB-lite"/>
    </source>
</evidence>
<evidence type="ECO:0000259" key="10">
    <source>
        <dbReference type="PROSITE" id="PS50172"/>
    </source>
</evidence>
<evidence type="ECO:0000256" key="2">
    <source>
        <dbReference type="ARBA" id="ARBA00006116"/>
    </source>
</evidence>
<feature type="compositionally biased region" description="Polar residues" evidence="9">
    <location>
        <begin position="77"/>
        <end position="89"/>
    </location>
</feature>
<feature type="compositionally biased region" description="Basic and acidic residues" evidence="9">
    <location>
        <begin position="221"/>
        <end position="239"/>
    </location>
</feature>
<feature type="compositionally biased region" description="Low complexity" evidence="9">
    <location>
        <begin position="1040"/>
        <end position="1050"/>
    </location>
</feature>
<keyword evidence="7 8" id="KW-0539">Nucleus</keyword>
<organism evidence="11 12">
    <name type="scientific">Discina gigas</name>
    <dbReference type="NCBI Taxonomy" id="1032678"/>
    <lineage>
        <taxon>Eukaryota</taxon>
        <taxon>Fungi</taxon>
        <taxon>Dikarya</taxon>
        <taxon>Ascomycota</taxon>
        <taxon>Pezizomycotina</taxon>
        <taxon>Pezizomycetes</taxon>
        <taxon>Pezizales</taxon>
        <taxon>Discinaceae</taxon>
        <taxon>Discina</taxon>
    </lineage>
</organism>
<dbReference type="InterPro" id="IPR003593">
    <property type="entry name" value="AAA+_ATPase"/>
</dbReference>
<evidence type="ECO:0000256" key="7">
    <source>
        <dbReference type="ARBA" id="ARBA00023242"/>
    </source>
</evidence>
<dbReference type="SUPFAM" id="SSF52540">
    <property type="entry name" value="P-loop containing nucleoside triphosphate hydrolases"/>
    <property type="match status" value="1"/>
</dbReference>
<keyword evidence="4 8" id="KW-0235">DNA replication</keyword>
<dbReference type="EMBL" id="JBBBZM010000063">
    <property type="protein sequence ID" value="KAL0635776.1"/>
    <property type="molecule type" value="Genomic_DNA"/>
</dbReference>
<feature type="compositionally biased region" description="Acidic residues" evidence="9">
    <location>
        <begin position="183"/>
        <end position="192"/>
    </location>
</feature>
<reference evidence="11 12" key="1">
    <citation type="submission" date="2024-02" db="EMBL/GenBank/DDBJ databases">
        <title>Discinaceae phylogenomics.</title>
        <authorList>
            <person name="Dirks A.C."/>
            <person name="James T.Y."/>
        </authorList>
    </citation>
    <scope>NUCLEOTIDE SEQUENCE [LARGE SCALE GENOMIC DNA]</scope>
    <source>
        <strain evidence="11 12">ACD0624</strain>
    </source>
</reference>
<dbReference type="SUPFAM" id="SSF52113">
    <property type="entry name" value="BRCT domain"/>
    <property type="match status" value="1"/>
</dbReference>
<dbReference type="Pfam" id="PF08519">
    <property type="entry name" value="RFC1"/>
    <property type="match status" value="1"/>
</dbReference>
<dbReference type="PIRSF" id="PIRSF036578">
    <property type="entry name" value="RFC1"/>
    <property type="match status" value="1"/>
</dbReference>
<feature type="compositionally biased region" description="Acidic residues" evidence="9">
    <location>
        <begin position="136"/>
        <end position="147"/>
    </location>
</feature>
<dbReference type="Gene3D" id="1.10.8.60">
    <property type="match status" value="1"/>
</dbReference>
<evidence type="ECO:0000313" key="11">
    <source>
        <dbReference type="EMBL" id="KAL0635776.1"/>
    </source>
</evidence>
<dbReference type="SMART" id="SM00292">
    <property type="entry name" value="BRCT"/>
    <property type="match status" value="1"/>
</dbReference>
<feature type="compositionally biased region" description="Basic residues" evidence="9">
    <location>
        <begin position="240"/>
        <end position="253"/>
    </location>
</feature>
<dbReference type="Gene3D" id="1.20.272.10">
    <property type="match status" value="1"/>
</dbReference>
<comment type="similarity">
    <text evidence="2 8">Belongs to the activator 1 large subunit family.</text>
</comment>
<evidence type="ECO:0000256" key="6">
    <source>
        <dbReference type="ARBA" id="ARBA00022840"/>
    </source>
</evidence>
<feature type="compositionally biased region" description="Basic and acidic residues" evidence="9">
    <location>
        <begin position="151"/>
        <end position="162"/>
    </location>
</feature>
<dbReference type="Pfam" id="PF00004">
    <property type="entry name" value="AAA"/>
    <property type="match status" value="1"/>
</dbReference>
<proteinExistence type="inferred from homology"/>
<dbReference type="InterPro" id="IPR012178">
    <property type="entry name" value="RFC1"/>
</dbReference>
<feature type="region of interest" description="Disordered" evidence="9">
    <location>
        <begin position="1"/>
        <end position="286"/>
    </location>
</feature>
<dbReference type="InterPro" id="IPR013725">
    <property type="entry name" value="DNA_replication_fac_RFC1_C"/>
</dbReference>
<dbReference type="SUPFAM" id="SSF48019">
    <property type="entry name" value="post-AAA+ oligomerization domain-like"/>
    <property type="match status" value="1"/>
</dbReference>
<dbReference type="InterPro" id="IPR003959">
    <property type="entry name" value="ATPase_AAA_core"/>
</dbReference>
<dbReference type="InterPro" id="IPR008921">
    <property type="entry name" value="DNA_pol3_clamp-load_cplx_C"/>
</dbReference>
<evidence type="ECO:0000256" key="3">
    <source>
        <dbReference type="ARBA" id="ARBA00020401"/>
    </source>
</evidence>
<dbReference type="PANTHER" id="PTHR23389:SF6">
    <property type="entry name" value="REPLICATION FACTOR C SUBUNIT 1"/>
    <property type="match status" value="1"/>
</dbReference>
<dbReference type="InterPro" id="IPR036420">
    <property type="entry name" value="BRCT_dom_sf"/>
</dbReference>
<evidence type="ECO:0000256" key="4">
    <source>
        <dbReference type="ARBA" id="ARBA00022705"/>
    </source>
</evidence>